<dbReference type="InterPro" id="IPR008928">
    <property type="entry name" value="6-hairpin_glycosidase_sf"/>
</dbReference>
<evidence type="ECO:0000313" key="6">
    <source>
        <dbReference type="EMBL" id="SDD11853.1"/>
    </source>
</evidence>
<dbReference type="EMBL" id="FMZO01000006">
    <property type="protein sequence ID" value="SDD11853.1"/>
    <property type="molecule type" value="Genomic_DNA"/>
</dbReference>
<dbReference type="InterPro" id="IPR013783">
    <property type="entry name" value="Ig-like_fold"/>
</dbReference>
<dbReference type="GO" id="GO:0005975">
    <property type="term" value="P:carbohydrate metabolic process"/>
    <property type="evidence" value="ECO:0007669"/>
    <property type="project" value="InterPro"/>
</dbReference>
<evidence type="ECO:0000256" key="3">
    <source>
        <dbReference type="ARBA" id="ARBA00022801"/>
    </source>
</evidence>
<dbReference type="Pfam" id="PF17390">
    <property type="entry name" value="Bac_rhamnosid_C"/>
    <property type="match status" value="1"/>
</dbReference>
<name>A0A1G6S590_NIADE</name>
<evidence type="ECO:0000259" key="5">
    <source>
        <dbReference type="Pfam" id="PF17390"/>
    </source>
</evidence>
<accession>A0A1G6S590</accession>
<gene>
    <name evidence="6" type="ORF">SAMN04487894_10693</name>
</gene>
<evidence type="ECO:0000313" key="7">
    <source>
        <dbReference type="Proteomes" id="UP000198757"/>
    </source>
</evidence>
<reference evidence="7" key="1">
    <citation type="submission" date="2016-10" db="EMBL/GenBank/DDBJ databases">
        <authorList>
            <person name="Varghese N."/>
            <person name="Submissions S."/>
        </authorList>
    </citation>
    <scope>NUCLEOTIDE SEQUENCE [LARGE SCALE GENOMIC DNA]</scope>
    <source>
        <strain evidence="7">DSM 25811 / CCM 8410 / LMG 26954 / E90</strain>
    </source>
</reference>
<feature type="domain" description="Alpha-L-rhamnosidase six-hairpin glycosidase" evidence="4">
    <location>
        <begin position="310"/>
        <end position="653"/>
    </location>
</feature>
<comment type="catalytic activity">
    <reaction evidence="1">
        <text>Hydrolysis of terminal non-reducing alpha-L-rhamnose residues in alpha-L-rhamnosides.</text>
        <dbReference type="EC" id="3.2.1.40"/>
    </reaction>
</comment>
<keyword evidence="3" id="KW-0378">Hydrolase</keyword>
<dbReference type="PANTHER" id="PTHR33307:SF6">
    <property type="entry name" value="ALPHA-RHAMNOSIDASE (EUROFUNG)-RELATED"/>
    <property type="match status" value="1"/>
</dbReference>
<dbReference type="Proteomes" id="UP000198757">
    <property type="component" value="Unassembled WGS sequence"/>
</dbReference>
<dbReference type="Gene3D" id="2.60.40.10">
    <property type="entry name" value="Immunoglobulins"/>
    <property type="match status" value="1"/>
</dbReference>
<sequence length="762" mass="84859">MIGYRLWIFAGLLLAINTSAQKNGMPSGLRVDLARNTDRVWQNGFAVSRSLEQALREPGTFQMTRIASIHPWFSWIMTGNEPGAGQTAYQILLASSAQRLQSGTGDVWNSGKVATSQQSGVVYNGSALKPNTIYYWKVKLWDRQGRPTAFSAPAAFLTDSVPERFREPSVPLEKTVQKPVTHTVLPNKNRFYDFGNAAFGQLHLIAEAAGERDTLWIHVGEAIDEKGAVEKKPAGTIRYQRLAVPLKKGLHSYVPVFPPDKRNTGNKAIRVPGYIGEVFPFRYVEFERGSPVVIKLLERYAVHYPFEDAAAEFESSDTLLNQVWALSKYTIKATSFTGVYVDGDRERIPYEADALINQLSHYAVDAEFNMARRSLAYLIYNATWPTEWSLQNLLIAWNDYWYSGDIRTVKMLYRELKPKILLALARPDGLISTRTGKQDSAFTASIHLTSFNGNVVLKDIVDWPQKGGFGLPPDAPGESDSYVFTDYNAVVNAFHYEALICMKKLAWALGEKADAAFYDAQAVKVKEAFRRSFIDPVSGIVKDGEGTEHASLHANMMALAFDLVPQQNRAAVIAYIRTRGMACSVYGAQFLLSALYDADEAAYGLELLTAKGKRSWYNMLRTGSTMTTEAWGTEYKNNQDWNHAWGSAPANIIVSRLMGVTPLSPAFSTIAIKPRPGPLRHARLKLATLKGNVQVEFDKTEGSFQLKTVMPANTGGKVCLPRKSDADQVFRNGKKITAIAEGNFWVVNNVPSGTARWTVRYF</sequence>
<dbReference type="Pfam" id="PF25788">
    <property type="entry name" value="Ig_Rha78A_N"/>
    <property type="match status" value="1"/>
</dbReference>
<dbReference type="Gene3D" id="2.60.420.10">
    <property type="entry name" value="Maltose phosphorylase, domain 3"/>
    <property type="match status" value="1"/>
</dbReference>
<dbReference type="SUPFAM" id="SSF48208">
    <property type="entry name" value="Six-hairpin glycosidases"/>
    <property type="match status" value="1"/>
</dbReference>
<dbReference type="InterPro" id="IPR016007">
    <property type="entry name" value="Alpha_rhamnosid"/>
</dbReference>
<evidence type="ECO:0000256" key="2">
    <source>
        <dbReference type="ARBA" id="ARBA00012652"/>
    </source>
</evidence>
<evidence type="ECO:0000256" key="1">
    <source>
        <dbReference type="ARBA" id="ARBA00001445"/>
    </source>
</evidence>
<dbReference type="OrthoDB" id="9815108at2"/>
<dbReference type="RefSeq" id="WP_090390423.1">
    <property type="nucleotide sequence ID" value="NZ_FMZO01000006.1"/>
</dbReference>
<dbReference type="AlphaFoldDB" id="A0A1G6S590"/>
<feature type="domain" description="Alpha-L-rhamnosidase C-terminal" evidence="5">
    <location>
        <begin position="659"/>
        <end position="728"/>
    </location>
</feature>
<dbReference type="InterPro" id="IPR035396">
    <property type="entry name" value="Bac_rhamnosid6H"/>
</dbReference>
<dbReference type="PANTHER" id="PTHR33307">
    <property type="entry name" value="ALPHA-RHAMNOSIDASE (EUROFUNG)"/>
    <property type="match status" value="1"/>
</dbReference>
<dbReference type="EC" id="3.2.1.40" evidence="2"/>
<dbReference type="GO" id="GO:0030596">
    <property type="term" value="F:alpha-L-rhamnosidase activity"/>
    <property type="evidence" value="ECO:0007669"/>
    <property type="project" value="UniProtKB-EC"/>
</dbReference>
<dbReference type="InterPro" id="IPR035398">
    <property type="entry name" value="Bac_rhamnosid_C"/>
</dbReference>
<dbReference type="InterPro" id="IPR012341">
    <property type="entry name" value="6hp_glycosidase-like_sf"/>
</dbReference>
<evidence type="ECO:0000259" key="4">
    <source>
        <dbReference type="Pfam" id="PF17389"/>
    </source>
</evidence>
<organism evidence="6 7">
    <name type="scientific">Niabella drilacis (strain DSM 25811 / CCM 8410 / CCUG 62505 / LMG 26954 / E90)</name>
    <dbReference type="NCBI Taxonomy" id="1285928"/>
    <lineage>
        <taxon>Bacteria</taxon>
        <taxon>Pseudomonadati</taxon>
        <taxon>Bacteroidota</taxon>
        <taxon>Chitinophagia</taxon>
        <taxon>Chitinophagales</taxon>
        <taxon>Chitinophagaceae</taxon>
        <taxon>Niabella</taxon>
    </lineage>
</organism>
<dbReference type="Gene3D" id="1.50.10.10">
    <property type="match status" value="1"/>
</dbReference>
<dbReference type="STRING" id="1285928.SAMN04487894_10693"/>
<proteinExistence type="predicted"/>
<protein>
    <recommendedName>
        <fullName evidence="2">alpha-L-rhamnosidase</fullName>
        <ecNumber evidence="2">3.2.1.40</ecNumber>
    </recommendedName>
</protein>
<keyword evidence="7" id="KW-1185">Reference proteome</keyword>
<dbReference type="Pfam" id="PF17389">
    <property type="entry name" value="Bac_rhamnosid6H"/>
    <property type="match status" value="1"/>
</dbReference>